<gene>
    <name evidence="10" type="ORF">YP76_26335</name>
</gene>
<accession>A0A0M3AHD7</accession>
<dbReference type="EMBL" id="LBIC01000030">
    <property type="protein sequence ID" value="KKW89260.1"/>
    <property type="molecule type" value="Genomic_DNA"/>
</dbReference>
<keyword evidence="5 8" id="KW-0812">Transmembrane</keyword>
<dbReference type="Pfam" id="PF07690">
    <property type="entry name" value="MFS_1"/>
    <property type="match status" value="1"/>
</dbReference>
<comment type="caution">
    <text evidence="10">The sequence shown here is derived from an EMBL/GenBank/DDBJ whole genome shotgun (WGS) entry which is preliminary data.</text>
</comment>
<keyword evidence="6 8" id="KW-1133">Transmembrane helix</keyword>
<sequence length="508" mass="53805">MAAERAGLRDWLAVAAGTIGSFMALLDISIVNAALPTIQGEIGASGTEGTWVATSYLVAEIVMIPLSPFLVRLFGLRNFLLGAAVSFTGFSIVCGISTTLPMMIAGRVGQGFTGGALIPTAMTIIATRLPPSQQPIGTAAFGGTAILGPVLGPIIGGWLTDNYSWHYAFFLNVPVCVGLVLLLLLGLKHEHLRLDQLRHADWLGIAGLAIGLGALTVMLEEGQSEMWFESAMIVKLALATLLGFTLIAIGQVRSSQPVLKLTLIFSRSFGSVFILSLVIGVVLYGVTFLIPQFLSVMANYSALQSGQVVFVSGIPAIMLMPFLPLAFKYLDVRVAVIFGMTLIGISCAMDWHLTAQSAGGDLTASQIIRGAGQIFAMMFLNQAAISAVAPEDASDASALFNAGRNLGGSIGLAMMATLQDRQTFLHFNRLSETVSANAATTQEWFTRVMAMPSGEAGAYRQLAGQLLKQSTVMAYNDLFFALGVAIAITTPLALFLRPISSDTQMAMH</sequence>
<dbReference type="NCBIfam" id="TIGR00711">
    <property type="entry name" value="efflux_EmrB"/>
    <property type="match status" value="1"/>
</dbReference>
<dbReference type="InterPro" id="IPR020846">
    <property type="entry name" value="MFS_dom"/>
</dbReference>
<feature type="transmembrane region" description="Helical" evidence="8">
    <location>
        <begin position="306"/>
        <end position="327"/>
    </location>
</feature>
<dbReference type="Gene3D" id="1.20.1250.20">
    <property type="entry name" value="MFS general substrate transporter like domains"/>
    <property type="match status" value="1"/>
</dbReference>
<feature type="transmembrane region" description="Helical" evidence="8">
    <location>
        <begin position="478"/>
        <end position="496"/>
    </location>
</feature>
<protein>
    <submittedName>
        <fullName evidence="10">DSBA oxidoreductase</fullName>
    </submittedName>
</protein>
<name>A0A0M3AHD7_9SPHN</name>
<organism evidence="10 11">
    <name type="scientific">Sphingobium chungbukense</name>
    <dbReference type="NCBI Taxonomy" id="56193"/>
    <lineage>
        <taxon>Bacteria</taxon>
        <taxon>Pseudomonadati</taxon>
        <taxon>Pseudomonadota</taxon>
        <taxon>Alphaproteobacteria</taxon>
        <taxon>Sphingomonadales</taxon>
        <taxon>Sphingomonadaceae</taxon>
        <taxon>Sphingobium</taxon>
    </lineage>
</organism>
<evidence type="ECO:0000313" key="10">
    <source>
        <dbReference type="EMBL" id="KKW89260.1"/>
    </source>
</evidence>
<keyword evidence="4" id="KW-1003">Cell membrane</keyword>
<keyword evidence="7 8" id="KW-0472">Membrane</keyword>
<dbReference type="InterPro" id="IPR004638">
    <property type="entry name" value="EmrB-like"/>
</dbReference>
<dbReference type="CDD" id="cd17503">
    <property type="entry name" value="MFS_LmrB_MDR_like"/>
    <property type="match status" value="1"/>
</dbReference>
<comment type="subcellular location">
    <subcellularLocation>
        <location evidence="1">Cell membrane</location>
        <topology evidence="1">Multi-pass membrane protein</topology>
    </subcellularLocation>
</comment>
<feature type="transmembrane region" description="Helical" evidence="8">
    <location>
        <begin position="231"/>
        <end position="252"/>
    </location>
</feature>
<evidence type="ECO:0000259" key="9">
    <source>
        <dbReference type="PROSITE" id="PS50850"/>
    </source>
</evidence>
<feature type="domain" description="Major facilitator superfamily (MFS) profile" evidence="9">
    <location>
        <begin position="13"/>
        <end position="501"/>
    </location>
</feature>
<comment type="similarity">
    <text evidence="2">Belongs to the major facilitator superfamily. EmrB family.</text>
</comment>
<reference evidence="10 11" key="1">
    <citation type="submission" date="2015-04" db="EMBL/GenBank/DDBJ databases">
        <title>Genome sequence of aromatic hydrocarbons-degrading Sphingobium chungbukense DJ77.</title>
        <authorList>
            <person name="Kim Y.-C."/>
            <person name="Chae J.-C."/>
        </authorList>
    </citation>
    <scope>NUCLEOTIDE SEQUENCE [LARGE SCALE GENOMIC DNA]</scope>
    <source>
        <strain evidence="10 11">DJ77</strain>
    </source>
</reference>
<feature type="transmembrane region" description="Helical" evidence="8">
    <location>
        <begin position="272"/>
        <end position="294"/>
    </location>
</feature>
<evidence type="ECO:0000256" key="6">
    <source>
        <dbReference type="ARBA" id="ARBA00022989"/>
    </source>
</evidence>
<dbReference type="GO" id="GO:0022857">
    <property type="term" value="F:transmembrane transporter activity"/>
    <property type="evidence" value="ECO:0007669"/>
    <property type="project" value="InterPro"/>
</dbReference>
<feature type="transmembrane region" description="Helical" evidence="8">
    <location>
        <begin position="51"/>
        <end position="71"/>
    </location>
</feature>
<dbReference type="InterPro" id="IPR011701">
    <property type="entry name" value="MFS"/>
</dbReference>
<dbReference type="Proteomes" id="UP000033874">
    <property type="component" value="Unassembled WGS sequence"/>
</dbReference>
<evidence type="ECO:0000256" key="2">
    <source>
        <dbReference type="ARBA" id="ARBA00008537"/>
    </source>
</evidence>
<feature type="transmembrane region" description="Helical" evidence="8">
    <location>
        <begin position="139"/>
        <end position="159"/>
    </location>
</feature>
<dbReference type="GO" id="GO:0005886">
    <property type="term" value="C:plasma membrane"/>
    <property type="evidence" value="ECO:0007669"/>
    <property type="project" value="UniProtKB-SubCell"/>
</dbReference>
<dbReference type="AlphaFoldDB" id="A0A0M3AHD7"/>
<dbReference type="InterPro" id="IPR036259">
    <property type="entry name" value="MFS_trans_sf"/>
</dbReference>
<evidence type="ECO:0000256" key="4">
    <source>
        <dbReference type="ARBA" id="ARBA00022475"/>
    </source>
</evidence>
<feature type="transmembrane region" description="Helical" evidence="8">
    <location>
        <begin position="108"/>
        <end position="127"/>
    </location>
</feature>
<evidence type="ECO:0000256" key="7">
    <source>
        <dbReference type="ARBA" id="ARBA00023136"/>
    </source>
</evidence>
<keyword evidence="3" id="KW-0813">Transport</keyword>
<evidence type="ECO:0000256" key="1">
    <source>
        <dbReference type="ARBA" id="ARBA00004651"/>
    </source>
</evidence>
<dbReference type="PROSITE" id="PS50850">
    <property type="entry name" value="MFS"/>
    <property type="match status" value="1"/>
</dbReference>
<evidence type="ECO:0000256" key="5">
    <source>
        <dbReference type="ARBA" id="ARBA00022692"/>
    </source>
</evidence>
<feature type="transmembrane region" description="Helical" evidence="8">
    <location>
        <begin position="199"/>
        <end position="219"/>
    </location>
</feature>
<feature type="transmembrane region" description="Helical" evidence="8">
    <location>
        <begin position="12"/>
        <end position="31"/>
    </location>
</feature>
<dbReference type="STRING" id="56193.YP76_26335"/>
<evidence type="ECO:0000313" key="11">
    <source>
        <dbReference type="Proteomes" id="UP000033874"/>
    </source>
</evidence>
<keyword evidence="11" id="KW-1185">Reference proteome</keyword>
<dbReference type="PANTHER" id="PTHR42718">
    <property type="entry name" value="MAJOR FACILITATOR SUPERFAMILY MULTIDRUG TRANSPORTER MFSC"/>
    <property type="match status" value="1"/>
</dbReference>
<feature type="transmembrane region" description="Helical" evidence="8">
    <location>
        <begin position="78"/>
        <end position="102"/>
    </location>
</feature>
<dbReference type="PATRIC" id="fig|56193.3.peg.5565"/>
<evidence type="ECO:0000256" key="8">
    <source>
        <dbReference type="SAM" id="Phobius"/>
    </source>
</evidence>
<proteinExistence type="inferred from homology"/>
<dbReference type="PANTHER" id="PTHR42718:SF9">
    <property type="entry name" value="MAJOR FACILITATOR SUPERFAMILY MULTIDRUG TRANSPORTER MFSC"/>
    <property type="match status" value="1"/>
</dbReference>
<evidence type="ECO:0000256" key="3">
    <source>
        <dbReference type="ARBA" id="ARBA00022448"/>
    </source>
</evidence>
<dbReference type="RefSeq" id="WP_046766330.1">
    <property type="nucleotide sequence ID" value="NZ_LBIC01000030.1"/>
</dbReference>
<dbReference type="SUPFAM" id="SSF103473">
    <property type="entry name" value="MFS general substrate transporter"/>
    <property type="match status" value="1"/>
</dbReference>
<feature type="transmembrane region" description="Helical" evidence="8">
    <location>
        <begin position="165"/>
        <end position="187"/>
    </location>
</feature>